<comment type="caution">
    <text evidence="2">The sequence shown here is derived from an EMBL/GenBank/DDBJ whole genome shotgun (WGS) entry which is preliminary data.</text>
</comment>
<feature type="region of interest" description="Disordered" evidence="1">
    <location>
        <begin position="60"/>
        <end position="155"/>
    </location>
</feature>
<protein>
    <submittedName>
        <fullName evidence="2">Uncharacterized protein</fullName>
    </submittedName>
</protein>
<proteinExistence type="predicted"/>
<reference evidence="2 3" key="1">
    <citation type="journal article" date="2017" name="BMC Genomics">
        <title>Genome sequencing of 39 Akkermansia muciniphila isolates reveals its population structure, genomic and functional diverisity, and global distribution in mammalian gut microbiotas.</title>
        <authorList>
            <person name="Guo X."/>
            <person name="Li S."/>
            <person name="Zhang J."/>
            <person name="Wu F."/>
            <person name="Li X."/>
            <person name="Wu D."/>
            <person name="Zhang M."/>
            <person name="Ou Z."/>
            <person name="Jie Z."/>
            <person name="Yan Q."/>
            <person name="Li P."/>
            <person name="Yi J."/>
            <person name="Peng Y."/>
        </authorList>
    </citation>
    <scope>NUCLEOTIDE SEQUENCE [LARGE SCALE GENOMIC DNA]</scope>
    <source>
        <strain evidence="2 3">GP24</strain>
    </source>
</reference>
<dbReference type="Proteomes" id="UP000236000">
    <property type="component" value="Unassembled WGS sequence"/>
</dbReference>
<sequence length="155" mass="17488">MRHFILIKSRCRLNGQPAVPFLKEILNRNSGRPSGLQSRLPKQENMLYQTSKHFYFQHNKQAPYPFHPSGPAMEGENGLPPFPSAPRTPEQPRWFLASPNDTQSSFTEPGHVDMHRSSPASIRRKKQIPPSFIPSKTPPFRGTGKDGVSVAETEN</sequence>
<gene>
    <name evidence="2" type="ORF">CXU22_00410</name>
</gene>
<organism evidence="2 3">
    <name type="scientific">Akkermansia muciniphila</name>
    <dbReference type="NCBI Taxonomy" id="239935"/>
    <lineage>
        <taxon>Bacteria</taxon>
        <taxon>Pseudomonadati</taxon>
        <taxon>Verrucomicrobiota</taxon>
        <taxon>Verrucomicrobiia</taxon>
        <taxon>Verrucomicrobiales</taxon>
        <taxon>Akkermansiaceae</taxon>
        <taxon>Akkermansia</taxon>
    </lineage>
</organism>
<evidence type="ECO:0000256" key="1">
    <source>
        <dbReference type="SAM" id="MobiDB-lite"/>
    </source>
</evidence>
<accession>A0A2N8HGW2</accession>
<evidence type="ECO:0000313" key="3">
    <source>
        <dbReference type="Proteomes" id="UP000236000"/>
    </source>
</evidence>
<dbReference type="EMBL" id="PJKA01000002">
    <property type="protein sequence ID" value="PNC20283.1"/>
    <property type="molecule type" value="Genomic_DNA"/>
</dbReference>
<dbReference type="AlphaFoldDB" id="A0A2N8HGW2"/>
<evidence type="ECO:0000313" key="2">
    <source>
        <dbReference type="EMBL" id="PNC20283.1"/>
    </source>
</evidence>
<name>A0A2N8HGW2_9BACT</name>